<evidence type="ECO:0000313" key="1">
    <source>
        <dbReference type="EMBL" id="CAF5217966.1"/>
    </source>
</evidence>
<proteinExistence type="predicted"/>
<dbReference type="AlphaFoldDB" id="A0A8S3JGC1"/>
<dbReference type="Gene3D" id="1.25.10.10">
    <property type="entry name" value="Leucine-rich Repeat Variant"/>
    <property type="match status" value="1"/>
</dbReference>
<feature type="non-terminal residue" evidence="1">
    <location>
        <position position="1"/>
    </location>
</feature>
<dbReference type="Proteomes" id="UP000681720">
    <property type="component" value="Unassembled WGS sequence"/>
</dbReference>
<reference evidence="1" key="1">
    <citation type="submission" date="2021-02" db="EMBL/GenBank/DDBJ databases">
        <authorList>
            <person name="Nowell W R."/>
        </authorList>
    </citation>
    <scope>NUCLEOTIDE SEQUENCE</scope>
</reference>
<comment type="caution">
    <text evidence="1">The sequence shown here is derived from an EMBL/GenBank/DDBJ whole genome shotgun (WGS) entry which is preliminary data.</text>
</comment>
<gene>
    <name evidence="1" type="ORF">GIL414_LOCUS82710</name>
</gene>
<organism evidence="1 2">
    <name type="scientific">Rotaria magnacalcarata</name>
    <dbReference type="NCBI Taxonomy" id="392030"/>
    <lineage>
        <taxon>Eukaryota</taxon>
        <taxon>Metazoa</taxon>
        <taxon>Spiralia</taxon>
        <taxon>Gnathifera</taxon>
        <taxon>Rotifera</taxon>
        <taxon>Eurotatoria</taxon>
        <taxon>Bdelloidea</taxon>
        <taxon>Philodinida</taxon>
        <taxon>Philodinidae</taxon>
        <taxon>Rotaria</taxon>
    </lineage>
</organism>
<dbReference type="InterPro" id="IPR011989">
    <property type="entry name" value="ARM-like"/>
</dbReference>
<name>A0A8S3JGC1_9BILA</name>
<accession>A0A8S3JGC1</accession>
<dbReference type="EMBL" id="CAJOBJ010360902">
    <property type="protein sequence ID" value="CAF5217966.1"/>
    <property type="molecule type" value="Genomic_DNA"/>
</dbReference>
<protein>
    <submittedName>
        <fullName evidence="1">Uncharacterized protein</fullName>
    </submittedName>
</protein>
<evidence type="ECO:0000313" key="2">
    <source>
        <dbReference type="Proteomes" id="UP000681720"/>
    </source>
</evidence>
<sequence length="131" mass="14822">YSALGLYGMTNPKCRSVLLWAVRYDKSPLVRAAAPNALVLLEQVSEDIIDTLQSRLLVEKDPTVVQSLKETLEAYHCSVSQDVPIVQEIRNEVRKLNTKNTIWEKIMNLEKDLRLAAAMERLIAPVMDKVS</sequence>